<evidence type="ECO:0000313" key="2">
    <source>
        <dbReference type="EMBL" id="SVC90897.1"/>
    </source>
</evidence>
<feature type="compositionally biased region" description="Low complexity" evidence="1">
    <location>
        <begin position="51"/>
        <end position="66"/>
    </location>
</feature>
<organism evidence="2">
    <name type="scientific">marine metagenome</name>
    <dbReference type="NCBI Taxonomy" id="408172"/>
    <lineage>
        <taxon>unclassified sequences</taxon>
        <taxon>metagenomes</taxon>
        <taxon>ecological metagenomes</taxon>
    </lineage>
</organism>
<feature type="compositionally biased region" description="Polar residues" evidence="1">
    <location>
        <begin position="12"/>
        <end position="47"/>
    </location>
</feature>
<evidence type="ECO:0000256" key="1">
    <source>
        <dbReference type="SAM" id="MobiDB-lite"/>
    </source>
</evidence>
<accession>A0A382R0Y6</accession>
<name>A0A382R0Y6_9ZZZZ</name>
<protein>
    <recommendedName>
        <fullName evidence="3">Flagellar protein FlaG</fullName>
    </recommendedName>
</protein>
<dbReference type="Gene3D" id="3.30.160.170">
    <property type="entry name" value="FlaG-like"/>
    <property type="match status" value="1"/>
</dbReference>
<dbReference type="AlphaFoldDB" id="A0A382R0Y6"/>
<gene>
    <name evidence="2" type="ORF">METZ01_LOCUS343751</name>
</gene>
<dbReference type="EMBL" id="UINC01118039">
    <property type="protein sequence ID" value="SVC90897.1"/>
    <property type="molecule type" value="Genomic_DNA"/>
</dbReference>
<sequence>MDAQAIGPVEKITTQVSREISSSGNRVPSGGSTTGAQTDTVSLSQRGQAAVSQQVQSNGGSQSGGSELRKIDVTDDHTVIVKVVDSETQRVVRQIPKEEELRLKQAIQENVDNLADSGSGEPEDTNT</sequence>
<feature type="region of interest" description="Disordered" evidence="1">
    <location>
        <begin position="1"/>
        <end position="71"/>
    </location>
</feature>
<evidence type="ECO:0008006" key="3">
    <source>
        <dbReference type="Google" id="ProtNLM"/>
    </source>
</evidence>
<dbReference type="InterPro" id="IPR005186">
    <property type="entry name" value="FlaG"/>
</dbReference>
<feature type="region of interest" description="Disordered" evidence="1">
    <location>
        <begin position="108"/>
        <end position="127"/>
    </location>
</feature>
<dbReference type="InterPro" id="IPR035924">
    <property type="entry name" value="FlaG-like_sf"/>
</dbReference>
<reference evidence="2" key="1">
    <citation type="submission" date="2018-05" db="EMBL/GenBank/DDBJ databases">
        <authorList>
            <person name="Lanie J.A."/>
            <person name="Ng W.-L."/>
            <person name="Kazmierczak K.M."/>
            <person name="Andrzejewski T.M."/>
            <person name="Davidsen T.M."/>
            <person name="Wayne K.J."/>
            <person name="Tettelin H."/>
            <person name="Glass J.I."/>
            <person name="Rusch D."/>
            <person name="Podicherti R."/>
            <person name="Tsui H.-C.T."/>
            <person name="Winkler M.E."/>
        </authorList>
    </citation>
    <scope>NUCLEOTIDE SEQUENCE</scope>
</reference>
<proteinExistence type="predicted"/>
<dbReference type="SUPFAM" id="SSF160214">
    <property type="entry name" value="FlaG-like"/>
    <property type="match status" value="1"/>
</dbReference>
<dbReference type="Pfam" id="PF03646">
    <property type="entry name" value="FlaG"/>
    <property type="match status" value="1"/>
</dbReference>